<accession>A0A7X0RKQ7</accession>
<comment type="cofactor">
    <cofactor evidence="7">
        <name>Mn(2+)</name>
        <dbReference type="ChEBI" id="CHEBI:29035"/>
    </cofactor>
</comment>
<feature type="active site" description="Proton acceptor" evidence="7">
    <location>
        <position position="414"/>
    </location>
</feature>
<sequence length="643" mass="70621">MRLRLFVIGGRRRGLLVILQKRGIDSKRFQRYFRVIGNTNLSFGGINVTDFAHRWQSGFPKIGIRPTIDGRRKGVRESLEAQTMNMAQSVAKLLSETLRYPNGEPVECVISDTCIGGVAEAAASADKFAKAGVGVSLTVTPCWCYGTETMDMDPSIPKAVWGFNGTERPGAVYLAAVLSGYAQKGLPAFGIYGEQVQDAGDTTVPEDVREKIIGFARAGLAVAIMRGKSYLSMGSVSMGIAGSIVNDQLFQEYLGMRTEYVDMSEFVRRMDEGIYDPAEFEKALAWVKENCAEGPDNNPPHLQMSRERKDKDWETVVQMTQIARDLMIGNPRLAELGFEEEANGHHAIVSGFQGQRAWTDHFPNGDFHEAILNSSFDWNGIRSPYIVATENDSLNGIVMLFGYLLTNTAQIFADVRTFWSPDSVERVTGHKLSGAAAGGILHLINSGPAALDGTGEQQQDGKPAMKPFWEISADEAQRCLDATSWRPASVEYFRGGGYSSDYLTRGGMPMTMSRLNLVKGIGPVLQIAEGYSVDLPPEVHDTLDRRTDPTWPTTWFAPTVTGKGAFRSVYGVMDNWGANHGSISFGHIGADLITLASILRIPVSMHNVAEERVFRPRAWGLFGTDNAESADFRACTNFGPLYK</sequence>
<evidence type="ECO:0000259" key="10">
    <source>
        <dbReference type="Pfam" id="PF07882"/>
    </source>
</evidence>
<dbReference type="Gene3D" id="3.40.275.10">
    <property type="entry name" value="L-fucose Isomerase, Chain A, domain 2"/>
    <property type="match status" value="1"/>
</dbReference>
<evidence type="ECO:0000256" key="1">
    <source>
        <dbReference type="ARBA" id="ARBA00022490"/>
    </source>
</evidence>
<dbReference type="GO" id="GO:0019571">
    <property type="term" value="P:D-arabinose catabolic process"/>
    <property type="evidence" value="ECO:0007669"/>
    <property type="project" value="TreeGrafter"/>
</dbReference>
<comment type="caution">
    <text evidence="11">The sequence shown here is derived from an EMBL/GenBank/DDBJ whole genome shotgun (WGS) entry which is preliminary data.</text>
</comment>
<comment type="pathway">
    <text evidence="7">Carbohydrate degradation; L-fucose degradation; L-lactaldehyde and glycerone phosphate from L-fucose: step 1/3.</text>
</comment>
<keyword evidence="1 7" id="KW-0963">Cytoplasm</keyword>
<dbReference type="NCBIfam" id="NF008220">
    <property type="entry name" value="PRK10991.1"/>
    <property type="match status" value="1"/>
</dbReference>
<dbReference type="GO" id="GO:0030145">
    <property type="term" value="F:manganese ion binding"/>
    <property type="evidence" value="ECO:0007669"/>
    <property type="project" value="UniProtKB-UniRule"/>
</dbReference>
<evidence type="ECO:0000256" key="5">
    <source>
        <dbReference type="ARBA" id="ARBA00023253"/>
    </source>
</evidence>
<dbReference type="HAMAP" id="MF_01254">
    <property type="entry name" value="Fucose_iso"/>
    <property type="match status" value="1"/>
</dbReference>
<dbReference type="GO" id="GO:0005737">
    <property type="term" value="C:cytoplasm"/>
    <property type="evidence" value="ECO:0007669"/>
    <property type="project" value="UniProtKB-SubCell"/>
</dbReference>
<dbReference type="Proteomes" id="UP000547209">
    <property type="component" value="Unassembled WGS sequence"/>
</dbReference>
<dbReference type="Gene3D" id="3.40.50.1070">
    <property type="match status" value="1"/>
</dbReference>
<evidence type="ECO:0000259" key="8">
    <source>
        <dbReference type="Pfam" id="PF02952"/>
    </source>
</evidence>
<dbReference type="SUPFAM" id="SSF50443">
    <property type="entry name" value="FucI/AraA C-terminal domain-like"/>
    <property type="match status" value="1"/>
</dbReference>
<dbReference type="InterPro" id="IPR038391">
    <property type="entry name" value="Fucose_iso_dom1_sf"/>
</dbReference>
<feature type="domain" description="L-fucose isomerase N-terminal-2" evidence="10">
    <location>
        <begin position="228"/>
        <end position="407"/>
    </location>
</feature>
<evidence type="ECO:0000313" key="12">
    <source>
        <dbReference type="Proteomes" id="UP000547209"/>
    </source>
</evidence>
<feature type="binding site" evidence="7">
    <location>
        <position position="390"/>
    </location>
    <ligand>
        <name>Mn(2+)</name>
        <dbReference type="ChEBI" id="CHEBI:29035"/>
    </ligand>
</feature>
<keyword evidence="4 7" id="KW-0413">Isomerase</keyword>
<feature type="domain" description="L-fucose isomerase N-terminal-1" evidence="9">
    <location>
        <begin position="60"/>
        <end position="227"/>
    </location>
</feature>
<proteinExistence type="inferred from homology"/>
<keyword evidence="3 7" id="KW-0464">Manganese</keyword>
<evidence type="ECO:0000313" key="11">
    <source>
        <dbReference type="EMBL" id="MBB6669257.1"/>
    </source>
</evidence>
<dbReference type="Pfam" id="PF07882">
    <property type="entry name" value="Fucose_iso_N2"/>
    <property type="match status" value="1"/>
</dbReference>
<evidence type="ECO:0000256" key="4">
    <source>
        <dbReference type="ARBA" id="ARBA00023235"/>
    </source>
</evidence>
<dbReference type="Pfam" id="PF02952">
    <property type="entry name" value="Fucose_iso_C"/>
    <property type="match status" value="1"/>
</dbReference>
<comment type="catalytic activity">
    <reaction evidence="7">
        <text>L-fucose = L-fuculose</text>
        <dbReference type="Rhea" id="RHEA:17233"/>
        <dbReference type="ChEBI" id="CHEBI:2181"/>
        <dbReference type="ChEBI" id="CHEBI:17617"/>
        <dbReference type="EC" id="5.3.1.25"/>
    </reaction>
</comment>
<dbReference type="InterPro" id="IPR012888">
    <property type="entry name" value="Fucose_iso_N1"/>
</dbReference>
<feature type="domain" description="L-fucose isomerase C-terminal" evidence="8">
    <location>
        <begin position="443"/>
        <end position="606"/>
    </location>
</feature>
<keyword evidence="2 7" id="KW-0479">Metal-binding</keyword>
<dbReference type="EC" id="5.3.1.25" evidence="7"/>
<comment type="subcellular location">
    <subcellularLocation>
        <location evidence="7">Cytoplasm</location>
    </subcellularLocation>
</comment>
<dbReference type="InterPro" id="IPR009015">
    <property type="entry name" value="Fucose_isomerase_N/cen_sf"/>
</dbReference>
<dbReference type="UniPathway" id="UPA00563">
    <property type="reaction ID" value="UER00624"/>
</dbReference>
<evidence type="ECO:0000256" key="6">
    <source>
        <dbReference type="ARBA" id="ARBA00023277"/>
    </source>
</evidence>
<dbReference type="AlphaFoldDB" id="A0A7X0RKQ7"/>
<comment type="function">
    <text evidence="7">Converts the aldose L-fucose into the corresponding ketose L-fuculose.</text>
</comment>
<dbReference type="InterPro" id="IPR012889">
    <property type="entry name" value="Fucose_isomerase_N2"/>
</dbReference>
<dbReference type="InterPro" id="IPR038392">
    <property type="entry name" value="Fucose_isomerase_dom2_sf"/>
</dbReference>
<dbReference type="SUPFAM" id="SSF53743">
    <property type="entry name" value="FucI/AraA N-terminal and middle domains"/>
    <property type="match status" value="1"/>
</dbReference>
<dbReference type="InterPro" id="IPR015888">
    <property type="entry name" value="Fuc_isomerase_C"/>
</dbReference>
<gene>
    <name evidence="7" type="primary">fucI</name>
    <name evidence="11" type="ORF">H7C19_00990</name>
</gene>
<dbReference type="PANTHER" id="PTHR37840:SF1">
    <property type="entry name" value="L-FUCOSE ISOMERASE"/>
    <property type="match status" value="1"/>
</dbReference>
<dbReference type="InterPro" id="IPR038393">
    <property type="entry name" value="Fuc_iso_dom3_sf"/>
</dbReference>
<comment type="similarity">
    <text evidence="7">Belongs to the L-fucose isomerase family.</text>
</comment>
<feature type="binding site" evidence="7">
    <location>
        <position position="580"/>
    </location>
    <ligand>
        <name>Mn(2+)</name>
        <dbReference type="ChEBI" id="CHEBI:29035"/>
    </ligand>
</feature>
<feature type="active site" description="Proton acceptor" evidence="7">
    <location>
        <position position="390"/>
    </location>
</feature>
<dbReference type="GO" id="GO:0042355">
    <property type="term" value="P:L-fucose catabolic process"/>
    <property type="evidence" value="ECO:0007669"/>
    <property type="project" value="UniProtKB-UniRule"/>
</dbReference>
<keyword evidence="6 7" id="KW-0119">Carbohydrate metabolism</keyword>
<evidence type="ECO:0000256" key="7">
    <source>
        <dbReference type="HAMAP-Rule" id="MF_01254"/>
    </source>
</evidence>
<evidence type="ECO:0000256" key="2">
    <source>
        <dbReference type="ARBA" id="ARBA00022723"/>
    </source>
</evidence>
<keyword evidence="12" id="KW-1185">Reference proteome</keyword>
<evidence type="ECO:0000256" key="3">
    <source>
        <dbReference type="ARBA" id="ARBA00023211"/>
    </source>
</evidence>
<dbReference type="Pfam" id="PF07881">
    <property type="entry name" value="Fucose_iso_N1"/>
    <property type="match status" value="1"/>
</dbReference>
<evidence type="ECO:0000259" key="9">
    <source>
        <dbReference type="Pfam" id="PF07881"/>
    </source>
</evidence>
<protein>
    <recommendedName>
        <fullName evidence="7">L-fucose isomerase</fullName>
        <shortName evidence="7">FucIase</shortName>
        <ecNumber evidence="7">5.3.1.25</ecNumber>
    </recommendedName>
    <alternativeName>
        <fullName evidence="7">6-deoxy-L-galactose isomerase</fullName>
    </alternativeName>
</protein>
<reference evidence="11 12" key="1">
    <citation type="submission" date="2020-08" db="EMBL/GenBank/DDBJ databases">
        <title>Cohnella phylogeny.</title>
        <authorList>
            <person name="Dunlap C."/>
        </authorList>
    </citation>
    <scope>NUCLEOTIDE SEQUENCE [LARGE SCALE GENOMIC DNA]</scope>
    <source>
        <strain evidence="11 12">DSM 28246</strain>
    </source>
</reference>
<dbReference type="NCBIfam" id="TIGR01089">
    <property type="entry name" value="fucI"/>
    <property type="match status" value="1"/>
</dbReference>
<dbReference type="FunFam" id="3.40.50.1070:FF:000001">
    <property type="entry name" value="L-fucose isomerase"/>
    <property type="match status" value="1"/>
</dbReference>
<organism evidence="11 12">
    <name type="scientific">Cohnella nanjingensis</name>
    <dbReference type="NCBI Taxonomy" id="1387779"/>
    <lineage>
        <taxon>Bacteria</taxon>
        <taxon>Bacillati</taxon>
        <taxon>Bacillota</taxon>
        <taxon>Bacilli</taxon>
        <taxon>Bacillales</taxon>
        <taxon>Paenibacillaceae</taxon>
        <taxon>Cohnella</taxon>
    </lineage>
</organism>
<dbReference type="GO" id="GO:0008736">
    <property type="term" value="F:L-fucose isomerase activity"/>
    <property type="evidence" value="ECO:0007669"/>
    <property type="project" value="UniProtKB-UniRule"/>
</dbReference>
<dbReference type="InterPro" id="IPR005763">
    <property type="entry name" value="Fucose_isomerase"/>
</dbReference>
<dbReference type="EMBL" id="JACJVP010000001">
    <property type="protein sequence ID" value="MBB6669257.1"/>
    <property type="molecule type" value="Genomic_DNA"/>
</dbReference>
<dbReference type="Gene3D" id="3.20.14.10">
    <property type="entry name" value="L-fucose/L-arabinose isomerase, C-terminal"/>
    <property type="match status" value="1"/>
</dbReference>
<name>A0A7X0RKQ7_9BACL</name>
<keyword evidence="5 7" id="KW-0294">Fucose metabolism</keyword>
<dbReference type="GO" id="GO:0008790">
    <property type="term" value="F:arabinose isomerase activity"/>
    <property type="evidence" value="ECO:0007669"/>
    <property type="project" value="TreeGrafter"/>
</dbReference>
<dbReference type="InterPro" id="IPR004216">
    <property type="entry name" value="Fuc/Ara_isomerase_C"/>
</dbReference>
<dbReference type="PANTHER" id="PTHR37840">
    <property type="entry name" value="L-FUCOSE ISOMERASE"/>
    <property type="match status" value="1"/>
</dbReference>
<feature type="binding site" evidence="7">
    <location>
        <position position="414"/>
    </location>
    <ligand>
        <name>Mn(2+)</name>
        <dbReference type="ChEBI" id="CHEBI:29035"/>
    </ligand>
</feature>